<dbReference type="GeneID" id="36134032"/>
<evidence type="ECO:0000259" key="5">
    <source>
        <dbReference type="Pfam" id="PF03968"/>
    </source>
</evidence>
<dbReference type="GO" id="GO:0001530">
    <property type="term" value="F:lipopolysaccharide binding"/>
    <property type="evidence" value="ECO:0007669"/>
    <property type="project" value="InterPro"/>
</dbReference>
<feature type="domain" description="Organic solvent tolerance-like N-terminal" evidence="5">
    <location>
        <begin position="15"/>
        <end position="126"/>
    </location>
</feature>
<evidence type="ECO:0000313" key="7">
    <source>
        <dbReference type="Proteomes" id="UP000007934"/>
    </source>
</evidence>
<dbReference type="Proteomes" id="UP000007934">
    <property type="component" value="Chromosome"/>
</dbReference>
<proteinExistence type="predicted"/>
<dbReference type="NCBIfam" id="TIGR03002">
    <property type="entry name" value="outer_YhbN_LptA"/>
    <property type="match status" value="1"/>
</dbReference>
<dbReference type="InterPro" id="IPR005653">
    <property type="entry name" value="OstA-like_N"/>
</dbReference>
<evidence type="ECO:0000256" key="1">
    <source>
        <dbReference type="ARBA" id="ARBA00022448"/>
    </source>
</evidence>
<dbReference type="RefSeq" id="WP_013469221.1">
    <property type="nucleotide sequence ID" value="NC_014810.2"/>
</dbReference>
<dbReference type="Pfam" id="PF03968">
    <property type="entry name" value="LptD_N"/>
    <property type="match status" value="1"/>
</dbReference>
<name>E7ABH6_HELFC</name>
<evidence type="ECO:0000313" key="6">
    <source>
        <dbReference type="EMBL" id="CBY82855.1"/>
    </source>
</evidence>
<dbReference type="GO" id="GO:0017089">
    <property type="term" value="F:glycolipid transfer activity"/>
    <property type="evidence" value="ECO:0007669"/>
    <property type="project" value="TreeGrafter"/>
</dbReference>
<dbReference type="GO" id="GO:0015920">
    <property type="term" value="P:lipopolysaccharide transport"/>
    <property type="evidence" value="ECO:0007669"/>
    <property type="project" value="InterPro"/>
</dbReference>
<reference evidence="6 7" key="1">
    <citation type="journal article" date="2011" name="Genome Biol. Evol.">
        <title>Comparative whole genome sequence analysis of the carcinogenic bacterial model pathogen Helicobacter felis.</title>
        <authorList>
            <person name="Arnold I.C."/>
            <person name="Zigova Z."/>
            <person name="Holden M."/>
            <person name="Lawley T.D."/>
            <person name="Rad R."/>
            <person name="Dougan G."/>
            <person name="Falkow S."/>
            <person name="Bentley S.D."/>
            <person name="Muller A."/>
        </authorList>
    </citation>
    <scope>NUCLEOTIDE SEQUENCE [LARGE SCALE GENOMIC DNA]</scope>
    <source>
        <strain evidence="7">ATCC 49179 / CCUG 28539 / NCTC 12436 / CS1</strain>
    </source>
</reference>
<evidence type="ECO:0000256" key="4">
    <source>
        <dbReference type="SAM" id="MobiDB-lite"/>
    </source>
</evidence>
<dbReference type="GO" id="GO:0009279">
    <property type="term" value="C:cell outer membrane"/>
    <property type="evidence" value="ECO:0007669"/>
    <property type="project" value="TreeGrafter"/>
</dbReference>
<evidence type="ECO:0000256" key="3">
    <source>
        <dbReference type="ARBA" id="ARBA00022764"/>
    </source>
</evidence>
<feature type="compositionally biased region" description="Basic residues" evidence="4">
    <location>
        <begin position="158"/>
        <end position="171"/>
    </location>
</feature>
<sequence>MAGLLWSAPLKETLEVSADKFTANEKKRITIIEGNVHIKKMQDTLTANKVIIYTNAKRKPIKYEAIGAVKFHIVTQDGRQVNGHSDRLIYDAIKQEYRLLQNAVVNEVGKINSIKGEEIILSKERGYADVFGGKNKPAKFVFDMDDIQQEKQKEKQKAQKTPHSKKTHEAH</sequence>
<dbReference type="PANTHER" id="PTHR36504:SF1">
    <property type="entry name" value="LIPOPOLYSACCHARIDE EXPORT SYSTEM PROTEIN LPTA"/>
    <property type="match status" value="1"/>
</dbReference>
<dbReference type="InterPro" id="IPR052037">
    <property type="entry name" value="LPS_export_LptA"/>
</dbReference>
<dbReference type="GO" id="GO:0030288">
    <property type="term" value="C:outer membrane-bounded periplasmic space"/>
    <property type="evidence" value="ECO:0007669"/>
    <property type="project" value="TreeGrafter"/>
</dbReference>
<keyword evidence="2" id="KW-0732">Signal</keyword>
<dbReference type="AlphaFoldDB" id="E7ABH6"/>
<feature type="region of interest" description="Disordered" evidence="4">
    <location>
        <begin position="143"/>
        <end position="171"/>
    </location>
</feature>
<evidence type="ECO:0000256" key="2">
    <source>
        <dbReference type="ARBA" id="ARBA00022729"/>
    </source>
</evidence>
<keyword evidence="3" id="KW-0574">Periplasm</keyword>
<keyword evidence="1" id="KW-0813">Transport</keyword>
<dbReference type="eggNOG" id="COG1934">
    <property type="taxonomic scope" value="Bacteria"/>
</dbReference>
<dbReference type="InterPro" id="IPR014340">
    <property type="entry name" value="LptA"/>
</dbReference>
<protein>
    <recommendedName>
        <fullName evidence="5">Organic solvent tolerance-like N-terminal domain-containing protein</fullName>
    </recommendedName>
</protein>
<organism evidence="6 7">
    <name type="scientific">Helicobacter felis (strain ATCC 49179 / CCUG 28539 / NCTC 12436 / CS1)</name>
    <dbReference type="NCBI Taxonomy" id="936155"/>
    <lineage>
        <taxon>Bacteria</taxon>
        <taxon>Pseudomonadati</taxon>
        <taxon>Campylobacterota</taxon>
        <taxon>Epsilonproteobacteria</taxon>
        <taxon>Campylobacterales</taxon>
        <taxon>Helicobacteraceae</taxon>
        <taxon>Helicobacter</taxon>
    </lineage>
</organism>
<dbReference type="HOGENOM" id="CLU_112840_0_0_7"/>
<accession>E7ABH6</accession>
<feature type="compositionally biased region" description="Basic and acidic residues" evidence="4">
    <location>
        <begin position="148"/>
        <end position="157"/>
    </location>
</feature>
<dbReference type="Gene3D" id="2.60.450.10">
    <property type="entry name" value="Lipopolysaccharide (LPS) transport protein A like domain"/>
    <property type="match status" value="1"/>
</dbReference>
<gene>
    <name evidence="6" type="ordered locus">Hfelis_07710</name>
</gene>
<dbReference type="PANTHER" id="PTHR36504">
    <property type="entry name" value="LIPOPOLYSACCHARIDE EXPORT SYSTEM PROTEIN LPTA"/>
    <property type="match status" value="1"/>
</dbReference>
<dbReference type="EMBL" id="FQ670179">
    <property type="protein sequence ID" value="CBY82855.1"/>
    <property type="molecule type" value="Genomic_DNA"/>
</dbReference>
<dbReference type="STRING" id="936155.HFELIS_07710"/>
<dbReference type="KEGG" id="hfe:HFELIS_07710"/>
<keyword evidence="7" id="KW-1185">Reference proteome</keyword>